<dbReference type="AlphaFoldDB" id="E3NVJ6"/>
<reference evidence="1" key="1">
    <citation type="submission" date="2007-07" db="EMBL/GenBank/DDBJ databases">
        <title>PCAP assembly of the Caenorhabditis remanei genome.</title>
        <authorList>
            <consortium name="The Caenorhabditis remanei Sequencing Consortium"/>
            <person name="Wilson R.K."/>
        </authorList>
    </citation>
    <scope>NUCLEOTIDE SEQUENCE [LARGE SCALE GENOMIC DNA]</scope>
    <source>
        <strain evidence="1">PB4641</strain>
    </source>
</reference>
<dbReference type="InParanoid" id="E3NVJ6"/>
<dbReference type="HOGENOM" id="CLU_098063_1_0_1"/>
<sequence length="212" mass="24446">MSFALFFTPPPPSGSSSIPSEACILKQRNFNLARHLLMEVSRFVDHQVDVQKSTNPTRPRLPSFFVKTFNYLKSQETSLKYVDSYLNILPHTIQMQLLTEFGPSEDYPKLDEKGYFIETPIPLLDQIVQLEKDVIDYVTNAYKCTGKVLDIPHSFYKTYDRLVGESKVVNEEMKRRILGVTGNILRSIIQNIGNQIDSSYFSRSTFNHLQLR</sequence>
<dbReference type="Proteomes" id="UP000008281">
    <property type="component" value="Unassembled WGS sequence"/>
</dbReference>
<dbReference type="PANTHER" id="PTHR39374:SF1">
    <property type="entry name" value="NR LBD DOMAIN-CONTAINING PROTEIN"/>
    <property type="match status" value="1"/>
</dbReference>
<dbReference type="CTD" id="9805295"/>
<evidence type="ECO:0000313" key="2">
    <source>
        <dbReference type="Proteomes" id="UP000008281"/>
    </source>
</evidence>
<protein>
    <submittedName>
        <fullName evidence="1">Uncharacterized protein</fullName>
    </submittedName>
</protein>
<dbReference type="FunCoup" id="E3NVJ6">
    <property type="interactions" value="1759"/>
</dbReference>
<dbReference type="GeneID" id="9805295"/>
<organism evidence="2">
    <name type="scientific">Caenorhabditis remanei</name>
    <name type="common">Caenorhabditis vulgaris</name>
    <dbReference type="NCBI Taxonomy" id="31234"/>
    <lineage>
        <taxon>Eukaryota</taxon>
        <taxon>Metazoa</taxon>
        <taxon>Ecdysozoa</taxon>
        <taxon>Nematoda</taxon>
        <taxon>Chromadorea</taxon>
        <taxon>Rhabditida</taxon>
        <taxon>Rhabditina</taxon>
        <taxon>Rhabditomorpha</taxon>
        <taxon>Rhabditoidea</taxon>
        <taxon>Rhabditidae</taxon>
        <taxon>Peloderinae</taxon>
        <taxon>Caenorhabditis</taxon>
    </lineage>
</organism>
<dbReference type="RefSeq" id="XP_003087575.2">
    <property type="nucleotide sequence ID" value="XM_003087527.2"/>
</dbReference>
<dbReference type="EMBL" id="DS271006">
    <property type="protein sequence ID" value="EFO98434.1"/>
    <property type="molecule type" value="Genomic_DNA"/>
</dbReference>
<gene>
    <name evidence="1" type="ORF">CRE_03598</name>
</gene>
<name>E3NVJ6_CAERE</name>
<dbReference type="PANTHER" id="PTHR39374">
    <property type="entry name" value="PROTEIN CBG12861"/>
    <property type="match status" value="1"/>
</dbReference>
<proteinExistence type="predicted"/>
<dbReference type="KEGG" id="crq:GCK72_009288"/>
<dbReference type="OMA" id="CERFIDN"/>
<evidence type="ECO:0000313" key="1">
    <source>
        <dbReference type="EMBL" id="EFO98434.1"/>
    </source>
</evidence>
<accession>E3NVJ6</accession>
<keyword evidence="2" id="KW-1185">Reference proteome</keyword>
<dbReference type="eggNOG" id="ENOG502TIYI">
    <property type="taxonomic scope" value="Eukaryota"/>
</dbReference>
<dbReference type="OrthoDB" id="5901499at2759"/>